<dbReference type="Proteomes" id="UP000054363">
    <property type="component" value="Unassembled WGS sequence"/>
</dbReference>
<evidence type="ECO:0000256" key="2">
    <source>
        <dbReference type="SAM" id="SignalP"/>
    </source>
</evidence>
<dbReference type="STRING" id="435908.IDSA_11225"/>
<keyword evidence="2" id="KW-0732">Signal</keyword>
<keyword evidence="4" id="KW-1185">Reference proteome</keyword>
<name>A0A094IT43_9GAMM</name>
<dbReference type="AlphaFoldDB" id="A0A094IT43"/>
<dbReference type="EMBL" id="JPER01000006">
    <property type="protein sequence ID" value="KFZ30312.1"/>
    <property type="molecule type" value="Genomic_DNA"/>
</dbReference>
<accession>A0A094IT43</accession>
<feature type="region of interest" description="Disordered" evidence="1">
    <location>
        <begin position="49"/>
        <end position="69"/>
    </location>
</feature>
<evidence type="ECO:0000256" key="1">
    <source>
        <dbReference type="SAM" id="MobiDB-lite"/>
    </source>
</evidence>
<proteinExistence type="predicted"/>
<organism evidence="3 4">
    <name type="scientific">Pseudidiomarina salinarum</name>
    <dbReference type="NCBI Taxonomy" id="435908"/>
    <lineage>
        <taxon>Bacteria</taxon>
        <taxon>Pseudomonadati</taxon>
        <taxon>Pseudomonadota</taxon>
        <taxon>Gammaproteobacteria</taxon>
        <taxon>Alteromonadales</taxon>
        <taxon>Idiomarinaceae</taxon>
        <taxon>Pseudidiomarina</taxon>
    </lineage>
</organism>
<evidence type="ECO:0000313" key="3">
    <source>
        <dbReference type="EMBL" id="KFZ30312.1"/>
    </source>
</evidence>
<sequence length="114" mass="12095">MPLAALPLLALLFVLLSTVTPQHTSAKPTDFGFIGTFDELTVAIHSDSSRAQLSKDERDAAGDDDSDVPNSWCGNSVIVWPGHCGNTYSLAGKASDSRSATRFLIPLLRAPPLA</sequence>
<feature type="signal peptide" evidence="2">
    <location>
        <begin position="1"/>
        <end position="26"/>
    </location>
</feature>
<evidence type="ECO:0000313" key="4">
    <source>
        <dbReference type="Proteomes" id="UP000054363"/>
    </source>
</evidence>
<reference evidence="3 4" key="1">
    <citation type="submission" date="2014-06" db="EMBL/GenBank/DDBJ databases">
        <title>The draft genome sequence of Idiomarina salinarum ISL-52.</title>
        <authorList>
            <person name="Du J."/>
            <person name="Shao Z."/>
        </authorList>
    </citation>
    <scope>NUCLEOTIDE SEQUENCE [LARGE SCALE GENOMIC DNA]</scope>
    <source>
        <strain evidence="3 4">ISL-52</strain>
    </source>
</reference>
<protein>
    <submittedName>
        <fullName evidence="3">Uncharacterized protein</fullName>
    </submittedName>
</protein>
<gene>
    <name evidence="3" type="ORF">IDSA_11225</name>
</gene>
<comment type="caution">
    <text evidence="3">The sequence shown here is derived from an EMBL/GenBank/DDBJ whole genome shotgun (WGS) entry which is preliminary data.</text>
</comment>
<feature type="chain" id="PRO_5001904613" evidence="2">
    <location>
        <begin position="27"/>
        <end position="114"/>
    </location>
</feature>